<dbReference type="InterPro" id="IPR000515">
    <property type="entry name" value="MetI-like"/>
</dbReference>
<dbReference type="CDD" id="cd04241">
    <property type="entry name" value="AAK_FomA-like"/>
    <property type="match status" value="1"/>
</dbReference>
<dbReference type="Gene3D" id="3.40.1160.10">
    <property type="entry name" value="Acetylglutamate kinase-like"/>
    <property type="match status" value="1"/>
</dbReference>
<dbReference type="EMBL" id="BMAT01012988">
    <property type="protein sequence ID" value="GFS03180.1"/>
    <property type="molecule type" value="Genomic_DNA"/>
</dbReference>
<protein>
    <recommendedName>
        <fullName evidence="4">Isopentenyl phosphate kinase</fullName>
        <ecNumber evidence="3">2.7.4.26</ecNumber>
    </recommendedName>
</protein>
<evidence type="ECO:0000256" key="6">
    <source>
        <dbReference type="ARBA" id="ARBA00022692"/>
    </source>
</evidence>
<evidence type="ECO:0000256" key="12">
    <source>
        <dbReference type="ARBA" id="ARBA00023229"/>
    </source>
</evidence>
<keyword evidence="5" id="KW-0808">Transferase</keyword>
<dbReference type="GO" id="GO:0016114">
    <property type="term" value="P:terpenoid biosynthetic process"/>
    <property type="evidence" value="ECO:0007669"/>
    <property type="project" value="TreeGrafter"/>
</dbReference>
<keyword evidence="17" id="KW-1185">Reference proteome</keyword>
<keyword evidence="10 14" id="KW-1133">Transmembrane helix</keyword>
<evidence type="ECO:0000256" key="8">
    <source>
        <dbReference type="ARBA" id="ARBA00022777"/>
    </source>
</evidence>
<reference evidence="16 17" key="1">
    <citation type="journal article" date="2021" name="Elife">
        <title>Chloroplast acquisition without the gene transfer in kleptoplastic sea slugs, Plakobranchus ocellatus.</title>
        <authorList>
            <person name="Maeda T."/>
            <person name="Takahashi S."/>
            <person name="Yoshida T."/>
            <person name="Shimamura S."/>
            <person name="Takaki Y."/>
            <person name="Nagai Y."/>
            <person name="Toyoda A."/>
            <person name="Suzuki Y."/>
            <person name="Arimoto A."/>
            <person name="Ishii H."/>
            <person name="Satoh N."/>
            <person name="Nishiyama T."/>
            <person name="Hasebe M."/>
            <person name="Maruyama T."/>
            <person name="Minagawa J."/>
            <person name="Obokata J."/>
            <person name="Shigenobu S."/>
        </authorList>
    </citation>
    <scope>NUCLEOTIDE SEQUENCE [LARGE SCALE GENOMIC DNA]</scope>
</reference>
<evidence type="ECO:0000256" key="1">
    <source>
        <dbReference type="ARBA" id="ARBA00004141"/>
    </source>
</evidence>
<evidence type="ECO:0000259" key="15">
    <source>
        <dbReference type="PROSITE" id="PS50928"/>
    </source>
</evidence>
<evidence type="ECO:0000256" key="9">
    <source>
        <dbReference type="ARBA" id="ARBA00022840"/>
    </source>
</evidence>
<accession>A0AAV4HZG8</accession>
<evidence type="ECO:0000256" key="11">
    <source>
        <dbReference type="ARBA" id="ARBA00023136"/>
    </source>
</evidence>
<comment type="catalytic activity">
    <reaction evidence="13">
        <text>isopentenyl phosphate + ATP = isopentenyl diphosphate + ADP</text>
        <dbReference type="Rhea" id="RHEA:33963"/>
        <dbReference type="ChEBI" id="CHEBI:30616"/>
        <dbReference type="ChEBI" id="CHEBI:65078"/>
        <dbReference type="ChEBI" id="CHEBI:128769"/>
        <dbReference type="ChEBI" id="CHEBI:456216"/>
        <dbReference type="EC" id="2.7.4.26"/>
    </reaction>
</comment>
<dbReference type="AlphaFoldDB" id="A0AAV4HZG8"/>
<dbReference type="InterPro" id="IPR024192">
    <property type="entry name" value="Fosfomycin_R_FomA-type"/>
</dbReference>
<comment type="subcellular location">
    <subcellularLocation>
        <location evidence="1">Membrane</location>
        <topology evidence="1">Multi-pass membrane protein</topology>
    </subcellularLocation>
</comment>
<dbReference type="PROSITE" id="PS50928">
    <property type="entry name" value="ABC_TM1"/>
    <property type="match status" value="1"/>
</dbReference>
<comment type="caution">
    <text evidence="16">The sequence shown here is derived from an EMBL/GenBank/DDBJ whole genome shotgun (WGS) entry which is preliminary data.</text>
</comment>
<feature type="transmembrane region" description="Helical" evidence="14">
    <location>
        <begin position="305"/>
        <end position="337"/>
    </location>
</feature>
<evidence type="ECO:0000256" key="7">
    <source>
        <dbReference type="ARBA" id="ARBA00022741"/>
    </source>
</evidence>
<evidence type="ECO:0000256" key="2">
    <source>
        <dbReference type="ARBA" id="ARBA00010540"/>
    </source>
</evidence>
<feature type="transmembrane region" description="Helical" evidence="14">
    <location>
        <begin position="276"/>
        <end position="298"/>
    </location>
</feature>
<evidence type="ECO:0000256" key="5">
    <source>
        <dbReference type="ARBA" id="ARBA00022679"/>
    </source>
</evidence>
<dbReference type="Proteomes" id="UP000762676">
    <property type="component" value="Unassembled WGS sequence"/>
</dbReference>
<proteinExistence type="inferred from homology"/>
<keyword evidence="12" id="KW-0414">Isoprene biosynthesis</keyword>
<organism evidence="16 17">
    <name type="scientific">Elysia marginata</name>
    <dbReference type="NCBI Taxonomy" id="1093978"/>
    <lineage>
        <taxon>Eukaryota</taxon>
        <taxon>Metazoa</taxon>
        <taxon>Spiralia</taxon>
        <taxon>Lophotrochozoa</taxon>
        <taxon>Mollusca</taxon>
        <taxon>Gastropoda</taxon>
        <taxon>Heterobranchia</taxon>
        <taxon>Euthyneura</taxon>
        <taxon>Panpulmonata</taxon>
        <taxon>Sacoglossa</taxon>
        <taxon>Placobranchoidea</taxon>
        <taxon>Plakobranchidae</taxon>
        <taxon>Elysia</taxon>
    </lineage>
</organism>
<keyword evidence="7" id="KW-0547">Nucleotide-binding</keyword>
<dbReference type="InterPro" id="IPR036393">
    <property type="entry name" value="AceGlu_kinase-like_sf"/>
</dbReference>
<keyword evidence="11 14" id="KW-0472">Membrane</keyword>
<dbReference type="GO" id="GO:0005829">
    <property type="term" value="C:cytosol"/>
    <property type="evidence" value="ECO:0007669"/>
    <property type="project" value="TreeGrafter"/>
</dbReference>
<dbReference type="PANTHER" id="PTHR43654">
    <property type="entry name" value="GLUTAMATE 5-KINASE"/>
    <property type="match status" value="1"/>
</dbReference>
<dbReference type="SUPFAM" id="SSF53633">
    <property type="entry name" value="Carbamate kinase-like"/>
    <property type="match status" value="1"/>
</dbReference>
<dbReference type="InterPro" id="IPR001048">
    <property type="entry name" value="Asp/Glu/Uridylate_kinase"/>
</dbReference>
<dbReference type="GO" id="GO:0016301">
    <property type="term" value="F:kinase activity"/>
    <property type="evidence" value="ECO:0007669"/>
    <property type="project" value="UniProtKB-KW"/>
</dbReference>
<gene>
    <name evidence="16" type="ORF">ElyMa_006463300</name>
</gene>
<dbReference type="EC" id="2.7.4.26" evidence="3"/>
<evidence type="ECO:0000313" key="17">
    <source>
        <dbReference type="Proteomes" id="UP000762676"/>
    </source>
</evidence>
<sequence>MNPMIVIKIGGSAITEKDEMEMLKPAALQKAIDCIRQCVESGASIVVVHGAGSFGHHHAKEFEINKGIPSLMDKKEQENKMLGFSLTRQSVQKLNQLVVKAFLDVGVPAVGCSPCSSWRTRQKELVSWPKKTIGHLLDKKLVPVLHGDCCIDETVGCFILSGDTIIKTLCLSFDVRRAVFLTDVAGIYDRPPFEPGAKLLKSIYVRSDGSVEQEIGTRVVVKVVHVVVAVVEVVVVIVVVAEVVVVEVVMAVVLVAIVVVVVTVVVVLVIVAAVVVVAVVVVVVAVGALVVAVAEGVLKVVEVDVILIVVVVVAVAVPLVVLVVAVVVVVLVVMSAVL</sequence>
<feature type="transmembrane region" description="Helical" evidence="14">
    <location>
        <begin position="248"/>
        <end position="270"/>
    </location>
</feature>
<evidence type="ECO:0000256" key="10">
    <source>
        <dbReference type="ARBA" id="ARBA00022989"/>
    </source>
</evidence>
<dbReference type="Pfam" id="PF00696">
    <property type="entry name" value="AA_kinase"/>
    <property type="match status" value="1"/>
</dbReference>
<dbReference type="GO" id="GO:0016020">
    <property type="term" value="C:membrane"/>
    <property type="evidence" value="ECO:0007669"/>
    <property type="project" value="UniProtKB-SubCell"/>
</dbReference>
<keyword evidence="8 16" id="KW-0418">Kinase</keyword>
<dbReference type="NCBIfam" id="NF040647">
    <property type="entry name" value="IPPK_Arch"/>
    <property type="match status" value="1"/>
</dbReference>
<keyword evidence="6 14" id="KW-0812">Transmembrane</keyword>
<feature type="domain" description="ABC transmembrane type-1" evidence="15">
    <location>
        <begin position="270"/>
        <end position="338"/>
    </location>
</feature>
<evidence type="ECO:0000256" key="4">
    <source>
        <dbReference type="ARBA" id="ARBA00017267"/>
    </source>
</evidence>
<dbReference type="GO" id="GO:0005524">
    <property type="term" value="F:ATP binding"/>
    <property type="evidence" value="ECO:0007669"/>
    <property type="project" value="UniProtKB-KW"/>
</dbReference>
<dbReference type="GO" id="GO:0055085">
    <property type="term" value="P:transmembrane transport"/>
    <property type="evidence" value="ECO:0007669"/>
    <property type="project" value="InterPro"/>
</dbReference>
<evidence type="ECO:0000256" key="14">
    <source>
        <dbReference type="SAM" id="Phobius"/>
    </source>
</evidence>
<evidence type="ECO:0000313" key="16">
    <source>
        <dbReference type="EMBL" id="GFS03180.1"/>
    </source>
</evidence>
<dbReference type="GO" id="GO:0102043">
    <property type="term" value="F:isopentenyl phosphate kinase activity"/>
    <property type="evidence" value="ECO:0007669"/>
    <property type="project" value="UniProtKB-EC"/>
</dbReference>
<evidence type="ECO:0000256" key="13">
    <source>
        <dbReference type="ARBA" id="ARBA00049063"/>
    </source>
</evidence>
<comment type="similarity">
    <text evidence="2">Belongs to the isopentenyl phosphate kinase family.</text>
</comment>
<name>A0AAV4HZG8_9GAST</name>
<evidence type="ECO:0000256" key="3">
    <source>
        <dbReference type="ARBA" id="ARBA00012908"/>
    </source>
</evidence>
<dbReference type="PANTHER" id="PTHR43654:SF1">
    <property type="entry name" value="ISOPENTENYL PHOSPHATE KINASE"/>
    <property type="match status" value="1"/>
</dbReference>
<keyword evidence="9" id="KW-0067">ATP-binding</keyword>
<feature type="transmembrane region" description="Helical" evidence="14">
    <location>
        <begin position="223"/>
        <end position="241"/>
    </location>
</feature>